<dbReference type="RefSeq" id="WP_097357377.1">
    <property type="nucleotide sequence ID" value="NZ_CAWNJE010000010.1"/>
</dbReference>
<name>A0A2A5SZ54_9GAMM</name>
<gene>
    <name evidence="1" type="ORF">BTN49_3209</name>
</gene>
<proteinExistence type="predicted"/>
<comment type="caution">
    <text evidence="1">The sequence shown here is derived from an EMBL/GenBank/DDBJ whole genome shotgun (WGS) entry which is preliminary data.</text>
</comment>
<organism evidence="1 2">
    <name type="scientific">Candidatus Enterovibrio escicola</name>
    <dbReference type="NCBI Taxonomy" id="1927127"/>
    <lineage>
        <taxon>Bacteria</taxon>
        <taxon>Pseudomonadati</taxon>
        <taxon>Pseudomonadota</taxon>
        <taxon>Gammaproteobacteria</taxon>
        <taxon>Vibrionales</taxon>
        <taxon>Vibrionaceae</taxon>
        <taxon>Enterovibrio</taxon>
    </lineage>
</organism>
<protein>
    <submittedName>
        <fullName evidence="1">Uncharacterized protein</fullName>
    </submittedName>
</protein>
<dbReference type="AlphaFoldDB" id="A0A2A5SZ54"/>
<evidence type="ECO:0000313" key="1">
    <source>
        <dbReference type="EMBL" id="PCS21199.1"/>
    </source>
</evidence>
<keyword evidence="2" id="KW-1185">Reference proteome</keyword>
<dbReference type="Proteomes" id="UP000219020">
    <property type="component" value="Unassembled WGS sequence"/>
</dbReference>
<accession>A0A2A5SZ54</accession>
<dbReference type="GeneID" id="66952679"/>
<dbReference type="EMBL" id="NBYY01000037">
    <property type="protein sequence ID" value="PCS21199.1"/>
    <property type="molecule type" value="Genomic_DNA"/>
</dbReference>
<reference evidence="2" key="1">
    <citation type="submission" date="2017-04" db="EMBL/GenBank/DDBJ databases">
        <title>Genome evolution of the luminous symbionts of deep sea anglerfish.</title>
        <authorList>
            <person name="Hendry T.A."/>
        </authorList>
    </citation>
    <scope>NUCLEOTIDE SEQUENCE [LARGE SCALE GENOMIC DNA]</scope>
</reference>
<sequence length="96" mass="10783">MVSASTFAFVKCEPELIKGIQVKKNGEVRYTSQNGIRRLAATLENPVALQDVIQILLKAIDRDYYVQSAFPDGYTCDSSNTTTAAEWIYVQNPHNR</sequence>
<evidence type="ECO:0000313" key="2">
    <source>
        <dbReference type="Proteomes" id="UP000219020"/>
    </source>
</evidence>